<dbReference type="PANTHER" id="PTHR22960:SF0">
    <property type="entry name" value="MOLYBDENUM COFACTOR BIOSYNTHESIS PROTEIN 1"/>
    <property type="match status" value="1"/>
</dbReference>
<dbReference type="InterPro" id="IPR040064">
    <property type="entry name" value="MoaA-like"/>
</dbReference>
<evidence type="ECO:0000256" key="10">
    <source>
        <dbReference type="ARBA" id="ARBA00023150"/>
    </source>
</evidence>
<gene>
    <name evidence="14" type="primary">moaA</name>
    <name evidence="14" type="ORF">L3556_09455</name>
</gene>
<keyword evidence="8" id="KW-0411">Iron-sulfur</keyword>
<dbReference type="PROSITE" id="PS01305">
    <property type="entry name" value="MOAA_NIFB_PQQE"/>
    <property type="match status" value="1"/>
</dbReference>
<evidence type="ECO:0000256" key="2">
    <source>
        <dbReference type="ARBA" id="ARBA00012167"/>
    </source>
</evidence>
<dbReference type="EMBL" id="JAKKUT010000002">
    <property type="protein sequence ID" value="MDG2991151.1"/>
    <property type="molecule type" value="Genomic_DNA"/>
</dbReference>
<evidence type="ECO:0000256" key="7">
    <source>
        <dbReference type="ARBA" id="ARBA00023004"/>
    </source>
</evidence>
<comment type="caution">
    <text evidence="14">The sequence shown here is derived from an EMBL/GenBank/DDBJ whole genome shotgun (WGS) entry which is preliminary data.</text>
</comment>
<dbReference type="SFLD" id="SFLDS00029">
    <property type="entry name" value="Radical_SAM"/>
    <property type="match status" value="1"/>
</dbReference>
<dbReference type="Pfam" id="PF04055">
    <property type="entry name" value="Radical_SAM"/>
    <property type="match status" value="1"/>
</dbReference>
<reference evidence="14" key="2">
    <citation type="submission" date="2022-01" db="EMBL/GenBank/DDBJ databases">
        <authorList>
            <person name="Zivanovic Y."/>
            <person name="Moreira D."/>
            <person name="Lopez-Garcia P."/>
        </authorList>
    </citation>
    <scope>NUCLEOTIDE SEQUENCE</scope>
    <source>
        <strain evidence="14">G9</strain>
    </source>
</reference>
<evidence type="ECO:0000313" key="15">
    <source>
        <dbReference type="Proteomes" id="UP001154265"/>
    </source>
</evidence>
<dbReference type="InterPro" id="IPR000385">
    <property type="entry name" value="MoaA_NifB_PqqE_Fe-S-bd_CS"/>
</dbReference>
<dbReference type="InterPro" id="IPR006638">
    <property type="entry name" value="Elp3/MiaA/NifB-like_rSAM"/>
</dbReference>
<organism evidence="14 15">
    <name type="scientific">Candidatus Synechococcus calcipolaris G9</name>
    <dbReference type="NCBI Taxonomy" id="1497997"/>
    <lineage>
        <taxon>Bacteria</taxon>
        <taxon>Bacillati</taxon>
        <taxon>Cyanobacteriota</taxon>
        <taxon>Cyanophyceae</taxon>
        <taxon>Synechococcales</taxon>
        <taxon>Synechococcaceae</taxon>
        <taxon>Synechococcus</taxon>
    </lineage>
</organism>
<dbReference type="Proteomes" id="UP001154265">
    <property type="component" value="Unassembled WGS sequence"/>
</dbReference>
<dbReference type="InterPro" id="IPR007197">
    <property type="entry name" value="rSAM"/>
</dbReference>
<keyword evidence="10" id="KW-0501">Molybdenum cofactor biosynthesis</keyword>
<reference evidence="14" key="1">
    <citation type="journal article" date="2022" name="Genome Biol. Evol.">
        <title>A New Gene Family Diagnostic for Intracellular Biomineralization of Amorphous Ca Carbonates by Cyanobacteria.</title>
        <authorList>
            <person name="Benzerara K."/>
            <person name="Duprat E."/>
            <person name="Bitard-Feildel T."/>
            <person name="Caumes G."/>
            <person name="Cassier-Chauvat C."/>
            <person name="Chauvat F."/>
            <person name="Dezi M."/>
            <person name="Diop S.I."/>
            <person name="Gaschignard G."/>
            <person name="Gorgen S."/>
            <person name="Gugger M."/>
            <person name="Lopez-Garcia P."/>
            <person name="Millet M."/>
            <person name="Skouri-Panet F."/>
            <person name="Moreira D."/>
            <person name="Callebaut I."/>
        </authorList>
    </citation>
    <scope>NUCLEOTIDE SEQUENCE</scope>
    <source>
        <strain evidence="14">G9</strain>
    </source>
</reference>
<proteinExistence type="predicted"/>
<dbReference type="InterPro" id="IPR010505">
    <property type="entry name" value="MoaA_twitch"/>
</dbReference>
<keyword evidence="6" id="KW-0547">Nucleotide-binding</keyword>
<evidence type="ECO:0000256" key="12">
    <source>
        <dbReference type="ARBA" id="ARBA00048697"/>
    </source>
</evidence>
<dbReference type="SFLD" id="SFLDG01386">
    <property type="entry name" value="main_SPASM_domain-containing"/>
    <property type="match status" value="1"/>
</dbReference>
<dbReference type="PROSITE" id="PS51918">
    <property type="entry name" value="RADICAL_SAM"/>
    <property type="match status" value="1"/>
</dbReference>
<sequence length="324" mass="37005">MLSIFSLAIAMTLTLIDTHGRRIRKLRISLTDQCNLRCQYCMPVDATFIAKDSYLRPQEYQAIAQELVELGLEEIRLTGGEPLLRQDFLEIATRLAQLPLKKIGLTTNGVFLDRYLEALWQLGIHHLNISLDSLNPDNFQRITHGDRLDTIKDHIHQARSQGFRIKINMVVMRGINDHEIGEFVEYAKALDIDVRFLELMRIGYACETQGDRFISAQELLKCLKTHYHLTPLSQPEDSTSFNFVTDCGARIGFIASESQPFCGHCSRWRLSADGILRACLLKTDGRSLKNTTLAHRQGLYRDLLEMKPYLRPSEVPHAMYQIGG</sequence>
<evidence type="ECO:0000256" key="11">
    <source>
        <dbReference type="ARBA" id="ARBA00023239"/>
    </source>
</evidence>
<dbReference type="SFLD" id="SFLDG01383">
    <property type="entry name" value="cyclic_pyranopterin_phosphate"/>
    <property type="match status" value="1"/>
</dbReference>
<keyword evidence="15" id="KW-1185">Reference proteome</keyword>
<feature type="domain" description="Radical SAM core" evidence="13">
    <location>
        <begin position="18"/>
        <end position="232"/>
    </location>
</feature>
<name>A0ABT6EZV8_9SYNE</name>
<accession>A0ABT6EZV8</accession>
<comment type="catalytic activity">
    <reaction evidence="12">
        <text>GTP + AH2 + S-adenosyl-L-methionine = (8S)-3',8-cyclo-7,8-dihydroguanosine 5'-triphosphate + 5'-deoxyadenosine + L-methionine + A + H(+)</text>
        <dbReference type="Rhea" id="RHEA:49576"/>
        <dbReference type="ChEBI" id="CHEBI:13193"/>
        <dbReference type="ChEBI" id="CHEBI:15378"/>
        <dbReference type="ChEBI" id="CHEBI:17319"/>
        <dbReference type="ChEBI" id="CHEBI:17499"/>
        <dbReference type="ChEBI" id="CHEBI:37565"/>
        <dbReference type="ChEBI" id="CHEBI:57844"/>
        <dbReference type="ChEBI" id="CHEBI:59789"/>
        <dbReference type="ChEBI" id="CHEBI:131766"/>
        <dbReference type="EC" id="4.1.99.22"/>
    </reaction>
</comment>
<evidence type="ECO:0000256" key="4">
    <source>
        <dbReference type="ARBA" id="ARBA00022691"/>
    </source>
</evidence>
<comment type="cofactor">
    <cofactor evidence="1">
        <name>[4Fe-4S] cluster</name>
        <dbReference type="ChEBI" id="CHEBI:49883"/>
    </cofactor>
</comment>
<dbReference type="Pfam" id="PF06463">
    <property type="entry name" value="Mob_synth_C"/>
    <property type="match status" value="1"/>
</dbReference>
<protein>
    <recommendedName>
        <fullName evidence="2">GTP 3',8-cyclase</fullName>
        <ecNumber evidence="2">4.1.99.22</ecNumber>
    </recommendedName>
</protein>
<evidence type="ECO:0000256" key="6">
    <source>
        <dbReference type="ARBA" id="ARBA00022741"/>
    </source>
</evidence>
<dbReference type="SFLD" id="SFLDG01067">
    <property type="entry name" value="SPASM/twitch_domain_containing"/>
    <property type="match status" value="1"/>
</dbReference>
<keyword evidence="4" id="KW-0949">S-adenosyl-L-methionine</keyword>
<dbReference type="SUPFAM" id="SSF102114">
    <property type="entry name" value="Radical SAM enzymes"/>
    <property type="match status" value="1"/>
</dbReference>
<dbReference type="InterPro" id="IPR013785">
    <property type="entry name" value="Aldolase_TIM"/>
</dbReference>
<dbReference type="PANTHER" id="PTHR22960">
    <property type="entry name" value="MOLYBDOPTERIN COFACTOR SYNTHESIS PROTEIN A"/>
    <property type="match status" value="1"/>
</dbReference>
<evidence type="ECO:0000256" key="5">
    <source>
        <dbReference type="ARBA" id="ARBA00022723"/>
    </source>
</evidence>
<evidence type="ECO:0000313" key="14">
    <source>
        <dbReference type="EMBL" id="MDG2991151.1"/>
    </source>
</evidence>
<keyword evidence="9" id="KW-0342">GTP-binding</keyword>
<evidence type="ECO:0000256" key="9">
    <source>
        <dbReference type="ARBA" id="ARBA00023134"/>
    </source>
</evidence>
<dbReference type="InterPro" id="IPR058240">
    <property type="entry name" value="rSAM_sf"/>
</dbReference>
<dbReference type="SMART" id="SM00729">
    <property type="entry name" value="Elp3"/>
    <property type="match status" value="1"/>
</dbReference>
<keyword evidence="11 14" id="KW-0456">Lyase</keyword>
<dbReference type="NCBIfam" id="TIGR02666">
    <property type="entry name" value="moaA"/>
    <property type="match status" value="1"/>
</dbReference>
<keyword evidence="3" id="KW-0004">4Fe-4S</keyword>
<evidence type="ECO:0000256" key="8">
    <source>
        <dbReference type="ARBA" id="ARBA00023014"/>
    </source>
</evidence>
<dbReference type="InterPro" id="IPR013483">
    <property type="entry name" value="MoaA"/>
</dbReference>
<keyword evidence="7" id="KW-0408">Iron</keyword>
<keyword evidence="5" id="KW-0479">Metal-binding</keyword>
<dbReference type="Gene3D" id="3.20.20.70">
    <property type="entry name" value="Aldolase class I"/>
    <property type="match status" value="1"/>
</dbReference>
<evidence type="ECO:0000256" key="3">
    <source>
        <dbReference type="ARBA" id="ARBA00022485"/>
    </source>
</evidence>
<dbReference type="CDD" id="cd01335">
    <property type="entry name" value="Radical_SAM"/>
    <property type="match status" value="1"/>
</dbReference>
<evidence type="ECO:0000259" key="13">
    <source>
        <dbReference type="PROSITE" id="PS51918"/>
    </source>
</evidence>
<dbReference type="InterPro" id="IPR050105">
    <property type="entry name" value="MoCo_biosynth_MoaA/MoaC"/>
</dbReference>
<dbReference type="EC" id="4.1.99.22" evidence="2"/>
<dbReference type="GO" id="GO:0061798">
    <property type="term" value="F:GTP 3',8'-cyclase activity"/>
    <property type="evidence" value="ECO:0007669"/>
    <property type="project" value="UniProtKB-EC"/>
</dbReference>
<evidence type="ECO:0000256" key="1">
    <source>
        <dbReference type="ARBA" id="ARBA00001966"/>
    </source>
</evidence>